<dbReference type="AlphaFoldDB" id="A0A174GZ59"/>
<feature type="domain" description="BIG2" evidence="2">
    <location>
        <begin position="113"/>
        <end position="195"/>
    </location>
</feature>
<organism evidence="3 4">
    <name type="scientific">Bacteroides finegoldii</name>
    <dbReference type="NCBI Taxonomy" id="338188"/>
    <lineage>
        <taxon>Bacteria</taxon>
        <taxon>Pseudomonadati</taxon>
        <taxon>Bacteroidota</taxon>
        <taxon>Bacteroidia</taxon>
        <taxon>Bacteroidales</taxon>
        <taxon>Bacteroidaceae</taxon>
        <taxon>Bacteroides</taxon>
    </lineage>
</organism>
<evidence type="ECO:0000256" key="1">
    <source>
        <dbReference type="SAM" id="SignalP"/>
    </source>
</evidence>
<sequence>MKRIYTYMCLLLLSVCSFAVAGCDDDDDNGVAKDLIEVIVNKPVVRIGQNEEVKVNIVVGNGDYTVRSFNSAIATAAVSGEQIIIKSGSQNGATTVEVMDGEGVTADISVNVGVFELEVNEPQVTLEVGDEKQLIVSMGNFSSNDELSFTVEDETIVSMVNTDVFRPFYTLTGLKSGHTTVTFTDHKGKQAIVQVTVNPISIDVSNLIPRVGVNNKVMITVEKGNGGYTLTAEDETIVDIQQLDDTHFNLVGKKAGVTTILVKDAAEQELNLTVTVVQADKVAYLGSGNYFKVPFEYNGVVDESLKNLNAITFEARFNIESLNGDGDAQINTIMGIEKIFLLRVDIHKGVKNEERFLQLSADDKGGIRYEGSTKIETNQWYDVAVVLDGSKSGSERIALYVNGVKETLQLSNGEPNNLKDINLTSNFFIGQSDGKRRLNGSISYARIWTAALSGEQVAGQSGRILSENKEGLVANWLFNNGNGNTKTFVSLAEKSFEAEAAKVVSTWKPDPILEETSPTE</sequence>
<dbReference type="GO" id="GO:0004553">
    <property type="term" value="F:hydrolase activity, hydrolyzing O-glycosyl compounds"/>
    <property type="evidence" value="ECO:0007669"/>
    <property type="project" value="UniProtKB-ARBA"/>
</dbReference>
<keyword evidence="1" id="KW-0732">Signal</keyword>
<feature type="domain" description="BIG2" evidence="2">
    <location>
        <begin position="34"/>
        <end position="110"/>
    </location>
</feature>
<proteinExistence type="predicted"/>
<reference evidence="3 4" key="1">
    <citation type="submission" date="2015-09" db="EMBL/GenBank/DDBJ databases">
        <authorList>
            <consortium name="Pathogen Informatics"/>
        </authorList>
    </citation>
    <scope>NUCLEOTIDE SEQUENCE [LARGE SCALE GENOMIC DNA]</scope>
    <source>
        <strain evidence="3 4">2789STDY5608840</strain>
    </source>
</reference>
<protein>
    <submittedName>
        <fullName evidence="3">Domain of uncharacterized function (DUF1735)</fullName>
    </submittedName>
</protein>
<dbReference type="InterPro" id="IPR013320">
    <property type="entry name" value="ConA-like_dom_sf"/>
</dbReference>
<dbReference type="Gene3D" id="2.60.120.200">
    <property type="match status" value="1"/>
</dbReference>
<dbReference type="Pfam" id="PF13385">
    <property type="entry name" value="Laminin_G_3"/>
    <property type="match status" value="1"/>
</dbReference>
<dbReference type="Proteomes" id="UP000095517">
    <property type="component" value="Unassembled WGS sequence"/>
</dbReference>
<dbReference type="EMBL" id="CYZH01000013">
    <property type="protein sequence ID" value="CUO67261.1"/>
    <property type="molecule type" value="Genomic_DNA"/>
</dbReference>
<evidence type="ECO:0000313" key="3">
    <source>
        <dbReference type="EMBL" id="CUO67261.1"/>
    </source>
</evidence>
<name>A0A174GZ59_9BACE</name>
<dbReference type="SMART" id="SM00635">
    <property type="entry name" value="BID_2"/>
    <property type="match status" value="2"/>
</dbReference>
<dbReference type="PROSITE" id="PS51257">
    <property type="entry name" value="PROKAR_LIPOPROTEIN"/>
    <property type="match status" value="1"/>
</dbReference>
<gene>
    <name evidence="3" type="ORF">ERS852397_02533</name>
</gene>
<evidence type="ECO:0000313" key="4">
    <source>
        <dbReference type="Proteomes" id="UP000095517"/>
    </source>
</evidence>
<dbReference type="InterPro" id="IPR003343">
    <property type="entry name" value="Big_2"/>
</dbReference>
<dbReference type="SUPFAM" id="SSF49899">
    <property type="entry name" value="Concanavalin A-like lectins/glucanases"/>
    <property type="match status" value="1"/>
</dbReference>
<dbReference type="Gene3D" id="2.60.40.1080">
    <property type="match status" value="1"/>
</dbReference>
<accession>A0A174GZ59</accession>
<dbReference type="RefSeq" id="WP_055279271.1">
    <property type="nucleotide sequence ID" value="NZ_CABIXA010000013.1"/>
</dbReference>
<dbReference type="STRING" id="338188.ERS852397_02533"/>
<feature type="chain" id="PRO_5008022950" evidence="1">
    <location>
        <begin position="22"/>
        <end position="520"/>
    </location>
</feature>
<dbReference type="GO" id="GO:0005975">
    <property type="term" value="P:carbohydrate metabolic process"/>
    <property type="evidence" value="ECO:0007669"/>
    <property type="project" value="UniProtKB-ARBA"/>
</dbReference>
<feature type="signal peptide" evidence="1">
    <location>
        <begin position="1"/>
        <end position="21"/>
    </location>
</feature>
<evidence type="ECO:0000259" key="2">
    <source>
        <dbReference type="SMART" id="SM00635"/>
    </source>
</evidence>